<feature type="compositionally biased region" description="Basic and acidic residues" evidence="1">
    <location>
        <begin position="1"/>
        <end position="10"/>
    </location>
</feature>
<sequence length="234" mass="25800">MSPADHHNEGSQDPVPSAPPEQPQQQQGGTAGVDASTQSRCPLLPLSNAPQQMEMIDPPRGPYYNTAVEQAFTNSPWSDGLCDCFSDQSSCLLMVLVPLWPVLMHQILTRAQPRDEPYPLGLPSPAAVSWVYAVAVIAGLLDIPGLNFAGWVVSVYLMYDAARTVVRFYNIQDPERSTPVWLVVKSSFCQCCLLGQVARHVNRATGFAQSQVLIHHDLPQPEVNREPRDLERAE</sequence>
<protein>
    <submittedName>
        <fullName evidence="2">Uncharacterized protein</fullName>
    </submittedName>
</protein>
<gene>
    <name evidence="2" type="ORF">Pmar_PMAR019332</name>
</gene>
<evidence type="ECO:0000313" key="3">
    <source>
        <dbReference type="Proteomes" id="UP000007800"/>
    </source>
</evidence>
<dbReference type="Proteomes" id="UP000007800">
    <property type="component" value="Unassembled WGS sequence"/>
</dbReference>
<evidence type="ECO:0000256" key="1">
    <source>
        <dbReference type="SAM" id="MobiDB-lite"/>
    </source>
</evidence>
<organism evidence="3">
    <name type="scientific">Perkinsus marinus (strain ATCC 50983 / TXsc)</name>
    <dbReference type="NCBI Taxonomy" id="423536"/>
    <lineage>
        <taxon>Eukaryota</taxon>
        <taxon>Sar</taxon>
        <taxon>Alveolata</taxon>
        <taxon>Perkinsozoa</taxon>
        <taxon>Perkinsea</taxon>
        <taxon>Perkinsida</taxon>
        <taxon>Perkinsidae</taxon>
        <taxon>Perkinsus</taxon>
    </lineage>
</organism>
<dbReference type="InParanoid" id="C5KFU9"/>
<dbReference type="RefSeq" id="XP_002784855.1">
    <property type="nucleotide sequence ID" value="XM_002784809.1"/>
</dbReference>
<dbReference type="GeneID" id="9063750"/>
<feature type="region of interest" description="Disordered" evidence="1">
    <location>
        <begin position="1"/>
        <end position="44"/>
    </location>
</feature>
<dbReference type="AlphaFoldDB" id="C5KFU9"/>
<proteinExistence type="predicted"/>
<evidence type="ECO:0000313" key="2">
    <source>
        <dbReference type="EMBL" id="EER16651.1"/>
    </source>
</evidence>
<dbReference type="OrthoDB" id="440207at2759"/>
<reference evidence="2 3" key="1">
    <citation type="submission" date="2008-07" db="EMBL/GenBank/DDBJ databases">
        <authorList>
            <person name="El-Sayed N."/>
            <person name="Caler E."/>
            <person name="Inman J."/>
            <person name="Amedeo P."/>
            <person name="Hass B."/>
            <person name="Wortman J."/>
        </authorList>
    </citation>
    <scope>NUCLEOTIDE SEQUENCE [LARGE SCALE GENOMIC DNA]</scope>
    <source>
        <strain evidence="3">ATCC 50983 / TXsc</strain>
    </source>
</reference>
<name>C5KFU9_PERM5</name>
<keyword evidence="3" id="KW-1185">Reference proteome</keyword>
<dbReference type="EMBL" id="GG672861">
    <property type="protein sequence ID" value="EER16651.1"/>
    <property type="molecule type" value="Genomic_DNA"/>
</dbReference>
<accession>C5KFU9</accession>